<evidence type="ECO:0000313" key="4">
    <source>
        <dbReference type="Proteomes" id="UP001501444"/>
    </source>
</evidence>
<feature type="region of interest" description="Disordered" evidence="2">
    <location>
        <begin position="115"/>
        <end position="165"/>
    </location>
</feature>
<feature type="coiled-coil region" evidence="1">
    <location>
        <begin position="80"/>
        <end position="107"/>
    </location>
</feature>
<sequence length="165" mass="18172">MSRAEPRRRLFAPRRGRHAPTGRGPATAPADPGGQVELWIERLAAGGSVDEGNARVLDRMIDAWREQQLRRIDAYYIDRRRAHEAALLDLQDRLRKAEQRRERAGWAMDRYTAAFGAEAGPEAPGEPAEGMQPPAGRKPGRPRPSGWGPLRVAGPGRDEIGPVAS</sequence>
<dbReference type="RefSeq" id="WP_344615259.1">
    <property type="nucleotide sequence ID" value="NZ_BAAARV010000046.1"/>
</dbReference>
<keyword evidence="4" id="KW-1185">Reference proteome</keyword>
<feature type="compositionally biased region" description="Basic and acidic residues" evidence="2">
    <location>
        <begin position="156"/>
        <end position="165"/>
    </location>
</feature>
<evidence type="ECO:0000313" key="3">
    <source>
        <dbReference type="EMBL" id="GAA2359299.1"/>
    </source>
</evidence>
<dbReference type="EMBL" id="BAAARV010000046">
    <property type="protein sequence ID" value="GAA2359299.1"/>
    <property type="molecule type" value="Genomic_DNA"/>
</dbReference>
<feature type="compositionally biased region" description="Low complexity" evidence="2">
    <location>
        <begin position="21"/>
        <end position="33"/>
    </location>
</feature>
<proteinExistence type="predicted"/>
<accession>A0ABN3GRM9</accession>
<name>A0ABN3GRM9_9ACTN</name>
<protein>
    <submittedName>
        <fullName evidence="3">Uncharacterized protein</fullName>
    </submittedName>
</protein>
<comment type="caution">
    <text evidence="3">The sequence shown here is derived from an EMBL/GenBank/DDBJ whole genome shotgun (WGS) entry which is preliminary data.</text>
</comment>
<feature type="region of interest" description="Disordered" evidence="2">
    <location>
        <begin position="1"/>
        <end position="33"/>
    </location>
</feature>
<keyword evidence="1" id="KW-0175">Coiled coil</keyword>
<organism evidence="3 4">
    <name type="scientific">Dactylosporangium salmoneum</name>
    <dbReference type="NCBI Taxonomy" id="53361"/>
    <lineage>
        <taxon>Bacteria</taxon>
        <taxon>Bacillati</taxon>
        <taxon>Actinomycetota</taxon>
        <taxon>Actinomycetes</taxon>
        <taxon>Micromonosporales</taxon>
        <taxon>Micromonosporaceae</taxon>
        <taxon>Dactylosporangium</taxon>
    </lineage>
</organism>
<gene>
    <name evidence="3" type="ORF">GCM10010170_053510</name>
</gene>
<evidence type="ECO:0000256" key="2">
    <source>
        <dbReference type="SAM" id="MobiDB-lite"/>
    </source>
</evidence>
<evidence type="ECO:0000256" key="1">
    <source>
        <dbReference type="SAM" id="Coils"/>
    </source>
</evidence>
<feature type="compositionally biased region" description="Basic residues" evidence="2">
    <location>
        <begin position="9"/>
        <end position="20"/>
    </location>
</feature>
<feature type="compositionally biased region" description="Low complexity" evidence="2">
    <location>
        <begin position="115"/>
        <end position="151"/>
    </location>
</feature>
<reference evidence="3 4" key="1">
    <citation type="journal article" date="2019" name="Int. J. Syst. Evol. Microbiol.">
        <title>The Global Catalogue of Microorganisms (GCM) 10K type strain sequencing project: providing services to taxonomists for standard genome sequencing and annotation.</title>
        <authorList>
            <consortium name="The Broad Institute Genomics Platform"/>
            <consortium name="The Broad Institute Genome Sequencing Center for Infectious Disease"/>
            <person name="Wu L."/>
            <person name="Ma J."/>
        </authorList>
    </citation>
    <scope>NUCLEOTIDE SEQUENCE [LARGE SCALE GENOMIC DNA]</scope>
    <source>
        <strain evidence="3 4">JCM 3272</strain>
    </source>
</reference>
<dbReference type="Proteomes" id="UP001501444">
    <property type="component" value="Unassembled WGS sequence"/>
</dbReference>